<organism evidence="1 2">
    <name type="scientific">Iodobacter violaceini</name>
    <dbReference type="NCBI Taxonomy" id="3044271"/>
    <lineage>
        <taxon>Bacteria</taxon>
        <taxon>Pseudomonadati</taxon>
        <taxon>Pseudomonadota</taxon>
        <taxon>Betaproteobacteria</taxon>
        <taxon>Neisseriales</taxon>
        <taxon>Chitinibacteraceae</taxon>
        <taxon>Iodobacter</taxon>
    </lineage>
</organism>
<proteinExistence type="predicted"/>
<dbReference type="EMBL" id="JAAOLX010000002">
    <property type="protein sequence ID" value="NHQ85642.1"/>
    <property type="molecule type" value="Genomic_DNA"/>
</dbReference>
<reference evidence="1 2" key="1">
    <citation type="submission" date="2020-03" db="EMBL/GenBank/DDBJ databases">
        <title>Draft genome sequence of environmentally isolated violet-colored cultures.</title>
        <authorList>
            <person name="Wilson H.S."/>
        </authorList>
    </citation>
    <scope>NUCLEOTIDE SEQUENCE [LARGE SCALE GENOMIC DNA]</scope>
    <source>
        <strain evidence="1 2">HSC-16F04</strain>
    </source>
</reference>
<dbReference type="InterPro" id="IPR054257">
    <property type="entry name" value="DUF6988"/>
</dbReference>
<evidence type="ECO:0000313" key="2">
    <source>
        <dbReference type="Proteomes" id="UP000712570"/>
    </source>
</evidence>
<name>A0ABX0KT44_9NEIS</name>
<comment type="caution">
    <text evidence="1">The sequence shown here is derived from an EMBL/GenBank/DDBJ whole genome shotgun (WGS) entry which is preliminary data.</text>
</comment>
<sequence>MLHSQIRQSMELHHWIQCQLDGLDIPNNTKTTLATSCFDVAIEYSNTITILVQSNLNGTSFALWRLVFEAYVRGVWLLDCAHESDISKYIDDTLNIQFNQLLEAIEQNEAYQEKTLSDLKNKHYKTMCSYTHCGIQQAGRRFTVSDGQPDYPPEDLIKVISLANILALLAAHRISTIANRLDLAIKIHDKFK</sequence>
<gene>
    <name evidence="1" type="ORF">HA050_05855</name>
</gene>
<keyword evidence="2" id="KW-1185">Reference proteome</keyword>
<evidence type="ECO:0000313" key="1">
    <source>
        <dbReference type="EMBL" id="NHQ85642.1"/>
    </source>
</evidence>
<protein>
    <submittedName>
        <fullName evidence="1">Uncharacterized protein</fullName>
    </submittedName>
</protein>
<dbReference type="Pfam" id="PF22491">
    <property type="entry name" value="DUF6988"/>
    <property type="match status" value="1"/>
</dbReference>
<dbReference type="Proteomes" id="UP000712570">
    <property type="component" value="Unassembled WGS sequence"/>
</dbReference>
<accession>A0ABX0KT44</accession>
<dbReference type="RefSeq" id="WP_166823273.1">
    <property type="nucleotide sequence ID" value="NZ_JAAOLX010000002.1"/>
</dbReference>